<sequence>MKVGEIRFRGGCLGVYTNFVKAVRFAFERACLLVYTNFVKAACFGFRAGLFTRLYELRENGEIRI</sequence>
<comment type="caution">
    <text evidence="1">The sequence shown here is derived from an EMBL/GenBank/DDBJ whole genome shotgun (WGS) entry which is preliminary data.</text>
</comment>
<dbReference type="EMBL" id="QHCS01000012">
    <property type="protein sequence ID" value="RHX83108.1"/>
    <property type="molecule type" value="Genomic_DNA"/>
</dbReference>
<dbReference type="Proteomes" id="UP000266669">
    <property type="component" value="Unassembled WGS sequence"/>
</dbReference>
<evidence type="ECO:0000313" key="2">
    <source>
        <dbReference type="Proteomes" id="UP000266669"/>
    </source>
</evidence>
<organism evidence="1 2">
    <name type="scientific">Leptospira stimsonii</name>
    <dbReference type="NCBI Taxonomy" id="2202203"/>
    <lineage>
        <taxon>Bacteria</taxon>
        <taxon>Pseudomonadati</taxon>
        <taxon>Spirochaetota</taxon>
        <taxon>Spirochaetia</taxon>
        <taxon>Leptospirales</taxon>
        <taxon>Leptospiraceae</taxon>
        <taxon>Leptospira</taxon>
    </lineage>
</organism>
<proteinExistence type="predicted"/>
<evidence type="ECO:0000313" key="1">
    <source>
        <dbReference type="EMBL" id="RHX83108.1"/>
    </source>
</evidence>
<accession>A0A8B3CM23</accession>
<reference evidence="2" key="1">
    <citation type="submission" date="2018-05" db="EMBL/GenBank/DDBJ databases">
        <title>Leptospira yasudae sp. nov. and Leptospira stimsonii sp. nov., two pathogenic species of the genus Leptospira isolated from environmental sources.</title>
        <authorList>
            <person name="Casanovas-Massana A."/>
            <person name="Hamond C."/>
            <person name="Santos L.A."/>
            <person name="Hacker K.P."/>
            <person name="Balassiano I."/>
            <person name="Medeiros M.A."/>
            <person name="Reis M.G."/>
            <person name="Ko A.I."/>
            <person name="Wunder E.A."/>
        </authorList>
    </citation>
    <scope>NUCLEOTIDE SEQUENCE [LARGE SCALE GENOMIC DNA]</scope>
    <source>
        <strain evidence="2">AMB6-RJ</strain>
    </source>
</reference>
<name>A0A8B3CM23_9LEPT</name>
<dbReference type="AlphaFoldDB" id="A0A8B3CM23"/>
<gene>
    <name evidence="1" type="ORF">DLM78_23205</name>
</gene>
<protein>
    <submittedName>
        <fullName evidence="1">Uncharacterized protein</fullName>
    </submittedName>
</protein>